<dbReference type="AlphaFoldDB" id="A0AAE5H188"/>
<dbReference type="EMBL" id="JABTDW010000001">
    <property type="protein sequence ID" value="NSB12138.1"/>
    <property type="molecule type" value="Genomic_DNA"/>
</dbReference>
<protein>
    <submittedName>
        <fullName evidence="1">Uncharacterized protein</fullName>
    </submittedName>
</protein>
<gene>
    <name evidence="1" type="ORF">BCD95_000397</name>
</gene>
<dbReference type="Proteomes" id="UP000822184">
    <property type="component" value="Unassembled WGS sequence"/>
</dbReference>
<evidence type="ECO:0000313" key="2">
    <source>
        <dbReference type="Proteomes" id="UP000822184"/>
    </source>
</evidence>
<evidence type="ECO:0000313" key="1">
    <source>
        <dbReference type="EMBL" id="NSB12138.1"/>
    </source>
</evidence>
<proteinExistence type="predicted"/>
<sequence>MRKVAVEYMEICGNKKGMRKIDKSNFGMSSKTVVCI</sequence>
<reference evidence="1" key="1">
    <citation type="submission" date="2020-06" db="EMBL/GenBank/DDBJ databases">
        <title>Genomic insights into acetone-butanol-ethanol (ABE) fermentation by sequencing solventogenic clostridia strains.</title>
        <authorList>
            <person name="Brown S."/>
        </authorList>
    </citation>
    <scope>NUCLEOTIDE SEQUENCE</scope>
    <source>
        <strain evidence="1">DJ123</strain>
    </source>
</reference>
<accession>A0AAE5H188</accession>
<organism evidence="1 2">
    <name type="scientific">Clostridium beijerinckii</name>
    <name type="common">Clostridium MP</name>
    <dbReference type="NCBI Taxonomy" id="1520"/>
    <lineage>
        <taxon>Bacteria</taxon>
        <taxon>Bacillati</taxon>
        <taxon>Bacillota</taxon>
        <taxon>Clostridia</taxon>
        <taxon>Eubacteriales</taxon>
        <taxon>Clostridiaceae</taxon>
        <taxon>Clostridium</taxon>
    </lineage>
</organism>
<name>A0AAE5H188_CLOBE</name>
<comment type="caution">
    <text evidence="1">The sequence shown here is derived from an EMBL/GenBank/DDBJ whole genome shotgun (WGS) entry which is preliminary data.</text>
</comment>